<comment type="caution">
    <text evidence="1">The sequence shown here is derived from an EMBL/GenBank/DDBJ whole genome shotgun (WGS) entry which is preliminary data.</text>
</comment>
<dbReference type="RefSeq" id="WP_021720990.1">
    <property type="nucleotide sequence ID" value="NZ_FR892819.1"/>
</dbReference>
<dbReference type="EMBL" id="CBGL010000029">
    <property type="protein sequence ID" value="CDD10334.1"/>
    <property type="molecule type" value="Genomic_DNA"/>
</dbReference>
<dbReference type="Proteomes" id="UP000014937">
    <property type="component" value="Unassembled WGS sequence"/>
</dbReference>
<protein>
    <submittedName>
        <fullName evidence="1">Uncharacterized protein</fullName>
    </submittedName>
</protein>
<dbReference type="AlphaFoldDB" id="R6WTR2"/>
<reference evidence="1" key="1">
    <citation type="submission" date="2012-11" db="EMBL/GenBank/DDBJ databases">
        <title>Dependencies among metagenomic species, viruses, plasmids and units of genetic variation.</title>
        <authorList>
            <person name="Nielsen H.B."/>
            <person name="Almeida M."/>
            <person name="Juncker A.S."/>
            <person name="Rasmussen S."/>
            <person name="Li J."/>
            <person name="Sunagawa S."/>
            <person name="Plichta D."/>
            <person name="Gautier L."/>
            <person name="Le Chatelier E."/>
            <person name="Peletier E."/>
            <person name="Bonde I."/>
            <person name="Nielsen T."/>
            <person name="Manichanh C."/>
            <person name="Arumugam M."/>
            <person name="Batto J."/>
            <person name="Santos M.B.Q.D."/>
            <person name="Blom N."/>
            <person name="Borruel N."/>
            <person name="Burgdorf K.S."/>
            <person name="Boumezbeur F."/>
            <person name="Casellas F."/>
            <person name="Dore J."/>
            <person name="Guarner F."/>
            <person name="Hansen T."/>
            <person name="Hildebrand F."/>
            <person name="Kaas R.S."/>
            <person name="Kennedy S."/>
            <person name="Kristiansen K."/>
            <person name="Kultima J.R."/>
            <person name="Leonard P."/>
            <person name="Levenez F."/>
            <person name="Lund O."/>
            <person name="Moumen B."/>
            <person name="Le Paslier D."/>
            <person name="Pons N."/>
            <person name="Pedersen O."/>
            <person name="Prifti E."/>
            <person name="Qin J."/>
            <person name="Raes J."/>
            <person name="Tap J."/>
            <person name="Tims S."/>
            <person name="Ussery D.W."/>
            <person name="Yamada T."/>
            <person name="MetaHit consortium"/>
            <person name="Renault P."/>
            <person name="Sicheritz-Ponten T."/>
            <person name="Bork P."/>
            <person name="Wang J."/>
            <person name="Brunak S."/>
            <person name="Ehrlich S.D."/>
        </authorList>
    </citation>
    <scope>NUCLEOTIDE SEQUENCE [LARGE SCALE GENOMIC DNA]</scope>
</reference>
<gene>
    <name evidence="1" type="ORF">BN587_01958</name>
</gene>
<proteinExistence type="predicted"/>
<dbReference type="HOGENOM" id="CLU_1601134_0_0_9"/>
<name>R6WTR2_9FIRM</name>
<sequence length="166" mass="19168">MDYAEAADYAESLLFAKNAIGKAVVSARMQQRAERLEFDMRTGGDSTARLAIQAVTPLAAVRCIYLGQAFLVYQPEKWLDVMERSLLLFRQRFGDKSYKAIQHRYVYHWTVRKISVMDEISPQVYALRRRSFIDGLLMLAIQEGLLRIDINANSFQKARAEQKQEK</sequence>
<accession>R6WTR2</accession>
<organism evidence="1">
    <name type="scientific">Phascolarctobacterium succinatutens CAG:287</name>
    <dbReference type="NCBI Taxonomy" id="1263101"/>
    <lineage>
        <taxon>Bacteria</taxon>
        <taxon>Bacillati</taxon>
        <taxon>Bacillota</taxon>
        <taxon>Negativicutes</taxon>
        <taxon>Acidaminococcales</taxon>
        <taxon>Acidaminococcaceae</taxon>
        <taxon>Phascolarctobacterium</taxon>
    </lineage>
</organism>
<evidence type="ECO:0000313" key="1">
    <source>
        <dbReference type="EMBL" id="CDD10334.1"/>
    </source>
</evidence>